<feature type="compositionally biased region" description="Basic and acidic residues" evidence="1">
    <location>
        <begin position="213"/>
        <end position="234"/>
    </location>
</feature>
<accession>A0A380BYG9</accession>
<name>A0A380BYG9_9GAMM</name>
<reference evidence="2 3" key="1">
    <citation type="submission" date="2018-06" db="EMBL/GenBank/DDBJ databases">
        <authorList>
            <consortium name="Pathogen Informatics"/>
            <person name="Doyle S."/>
        </authorList>
    </citation>
    <scope>NUCLEOTIDE SEQUENCE [LARGE SCALE GENOMIC DNA]</scope>
    <source>
        <strain evidence="2 3">NCTC10738</strain>
    </source>
</reference>
<keyword evidence="3" id="KW-1185">Reference proteome</keyword>
<gene>
    <name evidence="2" type="ORF">NCTC10738_04187</name>
</gene>
<sequence>MSRVTFKPAFPLFSRVALHIAPRIALCTAHCTAPRVLGRPLTFSITLSITLSLALGITASLGQFAMANTQSVSNQPGSQEHVHVKAGGSIGDDANVCAAKPGRFQASYQITVGSGEQARQQQLTLTRFDDTIIYQRSPVSYEAWHKNGEYVRYFPQEKRSISYRRGDLLALNIHTDLDRQFHLISPAALSQFEKGQSLQDSCFTRQSYSFNSKGHEENHSHDEGHEESHEENHSHANKSATEPQSLQLSWISELELPAEMTITQGEQRIVYRLSKLTPVSQESFKRLTSGFQDLDFADVGDSESDPFIAKMITQGFIQHGSSGFYSADGQQLEGGHHSH</sequence>
<dbReference type="Proteomes" id="UP000254069">
    <property type="component" value="Unassembled WGS sequence"/>
</dbReference>
<evidence type="ECO:0000313" key="3">
    <source>
        <dbReference type="Proteomes" id="UP000254069"/>
    </source>
</evidence>
<proteinExistence type="predicted"/>
<organism evidence="2 3">
    <name type="scientific">Shewanella algae</name>
    <dbReference type="NCBI Taxonomy" id="38313"/>
    <lineage>
        <taxon>Bacteria</taxon>
        <taxon>Pseudomonadati</taxon>
        <taxon>Pseudomonadota</taxon>
        <taxon>Gammaproteobacteria</taxon>
        <taxon>Alteromonadales</taxon>
        <taxon>Shewanellaceae</taxon>
        <taxon>Shewanella</taxon>
    </lineage>
</organism>
<dbReference type="AlphaFoldDB" id="A0A380BYG9"/>
<evidence type="ECO:0000313" key="2">
    <source>
        <dbReference type="EMBL" id="SUJ09415.1"/>
    </source>
</evidence>
<feature type="region of interest" description="Disordered" evidence="1">
    <location>
        <begin position="210"/>
        <end position="243"/>
    </location>
</feature>
<dbReference type="EMBL" id="UGYO01000002">
    <property type="protein sequence ID" value="SUJ09415.1"/>
    <property type="molecule type" value="Genomic_DNA"/>
</dbReference>
<evidence type="ECO:0000256" key="1">
    <source>
        <dbReference type="SAM" id="MobiDB-lite"/>
    </source>
</evidence>
<protein>
    <submittedName>
        <fullName evidence="2">Uncharacterized protein</fullName>
    </submittedName>
</protein>